<evidence type="ECO:0000256" key="6">
    <source>
        <dbReference type="PIRSR" id="PIRSR036426-1"/>
    </source>
</evidence>
<dbReference type="Gene3D" id="3.30.950.10">
    <property type="entry name" value="Methyltransferase, Cobalt-precorrin-4 Transmethylase, Domain 2"/>
    <property type="match status" value="1"/>
</dbReference>
<dbReference type="PIRSF" id="PIRSF036426">
    <property type="entry name" value="Sirohaem_synth"/>
    <property type="match status" value="1"/>
</dbReference>
<dbReference type="Pfam" id="PF00590">
    <property type="entry name" value="TP_methylase"/>
    <property type="match status" value="1"/>
</dbReference>
<dbReference type="NCBIfam" id="NF004790">
    <property type="entry name" value="PRK06136.1"/>
    <property type="match status" value="1"/>
</dbReference>
<dbReference type="GO" id="GO:0009236">
    <property type="term" value="P:cobalamin biosynthetic process"/>
    <property type="evidence" value="ECO:0007669"/>
    <property type="project" value="InterPro"/>
</dbReference>
<dbReference type="RefSeq" id="WP_163759844.1">
    <property type="nucleotide sequence ID" value="NZ_BLKW01000004.1"/>
</dbReference>
<dbReference type="InterPro" id="IPR006366">
    <property type="entry name" value="CobA/CysG_C"/>
</dbReference>
<dbReference type="InterPro" id="IPR035996">
    <property type="entry name" value="4pyrrol_Methylase_sf"/>
</dbReference>
<evidence type="ECO:0000256" key="3">
    <source>
        <dbReference type="ARBA" id="ARBA00022679"/>
    </source>
</evidence>
<comment type="caution">
    <text evidence="8">The sequence shown here is derived from an EMBL/GenBank/DDBJ whole genome shotgun (WGS) entry which is preliminary data.</text>
</comment>
<gene>
    <name evidence="8" type="primary">cysG</name>
    <name evidence="8" type="ORF">MBOT_38090</name>
</gene>
<feature type="domain" description="Tetrapyrrole methylase" evidence="7">
    <location>
        <begin position="162"/>
        <end position="373"/>
    </location>
</feature>
<protein>
    <recommendedName>
        <fullName evidence="1">uroporphyrinogen-III C-methyltransferase</fullName>
        <ecNumber evidence="1">2.1.1.107</ecNumber>
    </recommendedName>
</protein>
<dbReference type="CDD" id="cd11642">
    <property type="entry name" value="SUMT"/>
    <property type="match status" value="1"/>
</dbReference>
<accession>A0A7I9Y339</accession>
<name>A0A7I9Y339_9MYCO</name>
<dbReference type="PANTHER" id="PTHR45790:SF3">
    <property type="entry name" value="S-ADENOSYL-L-METHIONINE-DEPENDENT UROPORPHYRINOGEN III METHYLTRANSFERASE, CHLOROPLASTIC"/>
    <property type="match status" value="1"/>
</dbReference>
<evidence type="ECO:0000313" key="9">
    <source>
        <dbReference type="Proteomes" id="UP000465361"/>
    </source>
</evidence>
<evidence type="ECO:0000256" key="2">
    <source>
        <dbReference type="ARBA" id="ARBA00022603"/>
    </source>
</evidence>
<dbReference type="Gene3D" id="3.40.50.720">
    <property type="entry name" value="NAD(P)-binding Rossmann-like Domain"/>
    <property type="match status" value="1"/>
</dbReference>
<dbReference type="Gene3D" id="3.40.1010.10">
    <property type="entry name" value="Cobalt-precorrin-4 Transmethylase, Domain 1"/>
    <property type="match status" value="1"/>
</dbReference>
<keyword evidence="4" id="KW-0949">S-adenosyl-L-methionine</keyword>
<evidence type="ECO:0000313" key="8">
    <source>
        <dbReference type="EMBL" id="GFG76444.1"/>
    </source>
</evidence>
<dbReference type="GO" id="GO:0032259">
    <property type="term" value="P:methylation"/>
    <property type="evidence" value="ECO:0007669"/>
    <property type="project" value="UniProtKB-KW"/>
</dbReference>
<dbReference type="InterPro" id="IPR050161">
    <property type="entry name" value="Siro_Cobalamin_biosynth"/>
</dbReference>
<dbReference type="AlphaFoldDB" id="A0A7I9Y339"/>
<keyword evidence="9" id="KW-1185">Reference proteome</keyword>
<dbReference type="GO" id="GO:0051287">
    <property type="term" value="F:NAD binding"/>
    <property type="evidence" value="ECO:0007669"/>
    <property type="project" value="InterPro"/>
</dbReference>
<dbReference type="EMBL" id="BLKW01000004">
    <property type="protein sequence ID" value="GFG76444.1"/>
    <property type="molecule type" value="Genomic_DNA"/>
</dbReference>
<dbReference type="GO" id="GO:0051266">
    <property type="term" value="F:sirohydrochlorin ferrochelatase activity"/>
    <property type="evidence" value="ECO:0007669"/>
    <property type="project" value="InterPro"/>
</dbReference>
<dbReference type="InterPro" id="IPR014777">
    <property type="entry name" value="4pyrrole_Mease_sub1"/>
</dbReference>
<proteinExistence type="predicted"/>
<dbReference type="FunFam" id="3.40.1010.10:FF:000003">
    <property type="entry name" value="Putative Uroporphyrinogen-III C-methyltransferase"/>
    <property type="match status" value="1"/>
</dbReference>
<dbReference type="PANTHER" id="PTHR45790">
    <property type="entry name" value="SIROHEME SYNTHASE-RELATED"/>
    <property type="match status" value="1"/>
</dbReference>
<evidence type="ECO:0000256" key="4">
    <source>
        <dbReference type="ARBA" id="ARBA00022691"/>
    </source>
</evidence>
<dbReference type="Proteomes" id="UP000465361">
    <property type="component" value="Unassembled WGS sequence"/>
</dbReference>
<evidence type="ECO:0000259" key="7">
    <source>
        <dbReference type="Pfam" id="PF00590"/>
    </source>
</evidence>
<dbReference type="GO" id="GO:0019354">
    <property type="term" value="P:siroheme biosynthetic process"/>
    <property type="evidence" value="ECO:0007669"/>
    <property type="project" value="InterPro"/>
</dbReference>
<dbReference type="InterPro" id="IPR012409">
    <property type="entry name" value="Sirohaem_synth"/>
</dbReference>
<dbReference type="InterPro" id="IPR036291">
    <property type="entry name" value="NAD(P)-bd_dom_sf"/>
</dbReference>
<dbReference type="SUPFAM" id="SSF53790">
    <property type="entry name" value="Tetrapyrrole methylase"/>
    <property type="match status" value="1"/>
</dbReference>
<evidence type="ECO:0000256" key="5">
    <source>
        <dbReference type="ARBA" id="ARBA00023244"/>
    </source>
</evidence>
<reference evidence="8 9" key="1">
    <citation type="journal article" date="2019" name="Emerg. Microbes Infect.">
        <title>Comprehensive subspecies identification of 175 nontuberculous mycobacteria species based on 7547 genomic profiles.</title>
        <authorList>
            <person name="Matsumoto Y."/>
            <person name="Kinjo T."/>
            <person name="Motooka D."/>
            <person name="Nabeya D."/>
            <person name="Jung N."/>
            <person name="Uechi K."/>
            <person name="Horii T."/>
            <person name="Iida T."/>
            <person name="Fujita J."/>
            <person name="Nakamura S."/>
        </authorList>
    </citation>
    <scope>NUCLEOTIDE SEQUENCE [LARGE SCALE GENOMIC DNA]</scope>
    <source>
        <strain evidence="8 9">JCM 17322</strain>
    </source>
</reference>
<dbReference type="FunFam" id="3.40.50.720:FF:000663">
    <property type="entry name" value="Multifunctional enzyme siroheme synthase CYSG: uroporphyrin-III C-methyltransferase + precorrin-2 oxidase + ferrochelatase"/>
    <property type="match status" value="1"/>
</dbReference>
<evidence type="ECO:0000256" key="1">
    <source>
        <dbReference type="ARBA" id="ARBA00012162"/>
    </source>
</evidence>
<feature type="active site" description="Proton acceptor" evidence="6">
    <location>
        <position position="192"/>
    </location>
</feature>
<dbReference type="Pfam" id="PF13241">
    <property type="entry name" value="NAD_binding_7"/>
    <property type="match status" value="1"/>
</dbReference>
<sequence length="398" mass="41298">MTENPYLVGLRLAGKKVVVVGGGTVAQRRLPLLIASGADVHVITRSATRAVEAMDRITLSLRAYRDGDLDGAWYAIAATDDPEVNAAVVAEAERRRIFCVRADMAVEGTAVTPASFAYAGLSVGVLAGGEHRRSAAIRSAIREALQQGIITAASDDVVPGGVALVGGGPGDPELITVRGRRLLAQADVVVADRLAPAELLAELPPQVEVIDAAKIPYGRAMAQDAIHAVMIERARAGKFVVRLKGGDPFVFARGYEEVQACAEAGIPVTVVPGVTSAIAVPALAGVPVTHRAVCHEFVVVSGHVEPGHPESLVNWDALAAMSGTIVLLMAVERIELFAEVLLAGGRPAQTPVLVVQHGTTAAQRTLRTTLADAPAEIRAEGIRPPAIIVIGAVAAFGA</sequence>
<dbReference type="InterPro" id="IPR000878">
    <property type="entry name" value="4pyrrol_Mease"/>
</dbReference>
<dbReference type="EC" id="2.1.1.107" evidence="1"/>
<dbReference type="InterPro" id="IPR014776">
    <property type="entry name" value="4pyrrole_Mease_sub2"/>
</dbReference>
<feature type="active site" description="Proton donor" evidence="6">
    <location>
        <position position="214"/>
    </location>
</feature>
<dbReference type="GO" id="GO:0043115">
    <property type="term" value="F:precorrin-2 dehydrogenase activity"/>
    <property type="evidence" value="ECO:0007669"/>
    <property type="project" value="InterPro"/>
</dbReference>
<keyword evidence="3 8" id="KW-0808">Transferase</keyword>
<dbReference type="GO" id="GO:0004851">
    <property type="term" value="F:uroporphyrin-III C-methyltransferase activity"/>
    <property type="evidence" value="ECO:0007669"/>
    <property type="project" value="UniProtKB-EC"/>
</dbReference>
<dbReference type="NCBIfam" id="TIGR01469">
    <property type="entry name" value="cobA_cysG_Cterm"/>
    <property type="match status" value="1"/>
</dbReference>
<keyword evidence="5" id="KW-0627">Porphyrin biosynthesis</keyword>
<keyword evidence="2 8" id="KW-0489">Methyltransferase</keyword>
<organism evidence="8 9">
    <name type="scientific">Mycobacterium botniense</name>
    <dbReference type="NCBI Taxonomy" id="84962"/>
    <lineage>
        <taxon>Bacteria</taxon>
        <taxon>Bacillati</taxon>
        <taxon>Actinomycetota</taxon>
        <taxon>Actinomycetes</taxon>
        <taxon>Mycobacteriales</taxon>
        <taxon>Mycobacteriaceae</taxon>
        <taxon>Mycobacterium</taxon>
    </lineage>
</organism>
<dbReference type="SUPFAM" id="SSF51735">
    <property type="entry name" value="NAD(P)-binding Rossmann-fold domains"/>
    <property type="match status" value="1"/>
</dbReference>